<dbReference type="RefSeq" id="WP_166523946.1">
    <property type="nucleotide sequence ID" value="NZ_JAAABI010000003.1"/>
</dbReference>
<keyword evidence="4" id="KW-1185">Reference proteome</keyword>
<evidence type="ECO:0000313" key="4">
    <source>
        <dbReference type="Proteomes" id="UP000667650"/>
    </source>
</evidence>
<evidence type="ECO:0000256" key="1">
    <source>
        <dbReference type="ARBA" id="ARBA00007435"/>
    </source>
</evidence>
<dbReference type="InterPro" id="IPR000305">
    <property type="entry name" value="GIY-YIG_endonuc"/>
</dbReference>
<sequence length="102" mass="12180">MVLVSTKAEILKVENEFYVHIISNKKTRTIYIGHTNDLKKECIDISGTLEANLQVDTTLKILVYYEKFKFPMPAIKREKQLKKWNRRWKINLINDINPNWED</sequence>
<organism evidence="3 4">
    <name type="scientific">Flagellimonas ochracea</name>
    <dbReference type="NCBI Taxonomy" id="2696472"/>
    <lineage>
        <taxon>Bacteria</taxon>
        <taxon>Pseudomonadati</taxon>
        <taxon>Bacteroidota</taxon>
        <taxon>Flavobacteriia</taxon>
        <taxon>Flavobacteriales</taxon>
        <taxon>Flavobacteriaceae</taxon>
        <taxon>Flagellimonas</taxon>
    </lineage>
</organism>
<reference evidence="3" key="1">
    <citation type="submission" date="2020-01" db="EMBL/GenBank/DDBJ databases">
        <title>Muricauda ochracea sp. nov., isolated from a tidal flat of Garorim bay in Korea.</title>
        <authorList>
            <person name="Kim D."/>
            <person name="Yoo Y."/>
            <person name="Kim J.-J."/>
        </authorList>
    </citation>
    <scope>NUCLEOTIDE SEQUENCE</scope>
    <source>
        <strain evidence="3">JGD-17</strain>
    </source>
</reference>
<protein>
    <submittedName>
        <fullName evidence="3">GIY-YIG nuclease family protein</fullName>
    </submittedName>
</protein>
<dbReference type="PANTHER" id="PTHR34477:SF5">
    <property type="entry name" value="BSL5627 PROTEIN"/>
    <property type="match status" value="1"/>
</dbReference>
<accession>A0A964TCV3</accession>
<evidence type="ECO:0000313" key="3">
    <source>
        <dbReference type="EMBL" id="NAY92535.1"/>
    </source>
</evidence>
<dbReference type="Proteomes" id="UP000667650">
    <property type="component" value="Unassembled WGS sequence"/>
</dbReference>
<evidence type="ECO:0000259" key="2">
    <source>
        <dbReference type="Pfam" id="PF01541"/>
    </source>
</evidence>
<dbReference type="EMBL" id="JAAABI010000003">
    <property type="protein sequence ID" value="NAY92535.1"/>
    <property type="molecule type" value="Genomic_DNA"/>
</dbReference>
<proteinExistence type="inferred from homology"/>
<dbReference type="Gene3D" id="3.40.1440.10">
    <property type="entry name" value="GIY-YIG endonuclease"/>
    <property type="match status" value="1"/>
</dbReference>
<dbReference type="InterPro" id="IPR050190">
    <property type="entry name" value="UPF0213_domain"/>
</dbReference>
<dbReference type="PANTHER" id="PTHR34477">
    <property type="entry name" value="UPF0213 PROTEIN YHBQ"/>
    <property type="match status" value="1"/>
</dbReference>
<dbReference type="Pfam" id="PF01541">
    <property type="entry name" value="GIY-YIG"/>
    <property type="match status" value="1"/>
</dbReference>
<comment type="similarity">
    <text evidence="1">Belongs to the UPF0213 family.</text>
</comment>
<gene>
    <name evidence="3" type="ORF">GTQ34_11440</name>
</gene>
<dbReference type="InterPro" id="IPR035901">
    <property type="entry name" value="GIY-YIG_endonuc_sf"/>
</dbReference>
<feature type="domain" description="GIY-YIG" evidence="2">
    <location>
        <begin position="17"/>
        <end position="91"/>
    </location>
</feature>
<name>A0A964TCV3_9FLAO</name>
<dbReference type="AlphaFoldDB" id="A0A964TCV3"/>
<dbReference type="SUPFAM" id="SSF82771">
    <property type="entry name" value="GIY-YIG endonuclease"/>
    <property type="match status" value="1"/>
</dbReference>
<comment type="caution">
    <text evidence="3">The sequence shown here is derived from an EMBL/GenBank/DDBJ whole genome shotgun (WGS) entry which is preliminary data.</text>
</comment>